<dbReference type="Proteomes" id="UP001497680">
    <property type="component" value="Unassembled WGS sequence"/>
</dbReference>
<proteinExistence type="predicted"/>
<comment type="caution">
    <text evidence="1">The sequence shown here is derived from an EMBL/GenBank/DDBJ whole genome shotgun (WGS) entry which is preliminary data.</text>
</comment>
<reference evidence="1 2" key="1">
    <citation type="journal article" date="2022" name="New Phytol.">
        <title>Ecological generalism drives hyperdiversity of secondary metabolite gene clusters in xylarialean endophytes.</title>
        <authorList>
            <person name="Franco M.E.E."/>
            <person name="Wisecaver J.H."/>
            <person name="Arnold A.E."/>
            <person name="Ju Y.M."/>
            <person name="Slot J.C."/>
            <person name="Ahrendt S."/>
            <person name="Moore L.P."/>
            <person name="Eastman K.E."/>
            <person name="Scott K."/>
            <person name="Konkel Z."/>
            <person name="Mondo S.J."/>
            <person name="Kuo A."/>
            <person name="Hayes R.D."/>
            <person name="Haridas S."/>
            <person name="Andreopoulos B."/>
            <person name="Riley R."/>
            <person name="LaButti K."/>
            <person name="Pangilinan J."/>
            <person name="Lipzen A."/>
            <person name="Amirebrahimi M."/>
            <person name="Yan J."/>
            <person name="Adam C."/>
            <person name="Keymanesh K."/>
            <person name="Ng V."/>
            <person name="Louie K."/>
            <person name="Northen T."/>
            <person name="Drula E."/>
            <person name="Henrissat B."/>
            <person name="Hsieh H.M."/>
            <person name="Youens-Clark K."/>
            <person name="Lutzoni F."/>
            <person name="Miadlikowska J."/>
            <person name="Eastwood D.C."/>
            <person name="Hamelin R.C."/>
            <person name="Grigoriev I.V."/>
            <person name="U'Ren J.M."/>
        </authorList>
    </citation>
    <scope>NUCLEOTIDE SEQUENCE [LARGE SCALE GENOMIC DNA]</scope>
    <source>
        <strain evidence="1 2">ER1909</strain>
    </source>
</reference>
<sequence length="442" mass="48719">MSAGSTAELIRLMTAYDNSHEPRPAFNNRSTVYGLVIPFMVISYICVSLRLYYRIKDRCLGWDDLFVVLFRISATIGSIFLCLALNNGFGEHILTIGLDNIAGFQKKFYVALASYTISTTLMKLCLLSQYLRIFEAGSRARLICWAGLVISGLWGLAFTFCALFPCFPVSGFWEWTSPAKCYGFGSKVPSEIAGTFAGHAGSNVVLDAMVLAIPIPLYFQKSTAWRQRMGIGLLLLLGVIVNLISIWCLQTIVDHKAGTYPVLDPTWYGPKSITLAALEVDLASICASIPTFWPMVQQRFLGMNSVFVTREVHITHQHRRLSSDNDDDNYNEANNGGRKGSTATITRYELQPAHSRADSIASLGGASIARVASSAKTSMQGTRRYRPDDDFQFGGGGGGVMPSSIKEACVESQVQSDGQKGFEREQERLRLAMVESRGSNKR</sequence>
<keyword evidence="2" id="KW-1185">Reference proteome</keyword>
<protein>
    <submittedName>
        <fullName evidence="1">Uncharacterized protein</fullName>
    </submittedName>
</protein>
<evidence type="ECO:0000313" key="2">
    <source>
        <dbReference type="Proteomes" id="UP001497680"/>
    </source>
</evidence>
<accession>A0ACC0D8D5</accession>
<name>A0ACC0D8D5_9PEZI</name>
<organism evidence="1 2">
    <name type="scientific">Hypoxylon rubiginosum</name>
    <dbReference type="NCBI Taxonomy" id="110542"/>
    <lineage>
        <taxon>Eukaryota</taxon>
        <taxon>Fungi</taxon>
        <taxon>Dikarya</taxon>
        <taxon>Ascomycota</taxon>
        <taxon>Pezizomycotina</taxon>
        <taxon>Sordariomycetes</taxon>
        <taxon>Xylariomycetidae</taxon>
        <taxon>Xylariales</taxon>
        <taxon>Hypoxylaceae</taxon>
        <taxon>Hypoxylon</taxon>
    </lineage>
</organism>
<dbReference type="EMBL" id="MU394298">
    <property type="protein sequence ID" value="KAI6088989.1"/>
    <property type="molecule type" value="Genomic_DNA"/>
</dbReference>
<gene>
    <name evidence="1" type="ORF">F4821DRAFT_70632</name>
</gene>
<evidence type="ECO:0000313" key="1">
    <source>
        <dbReference type="EMBL" id="KAI6088989.1"/>
    </source>
</evidence>